<evidence type="ECO:0000313" key="2">
    <source>
        <dbReference type="Proteomes" id="UP000245207"/>
    </source>
</evidence>
<name>A0A2U1NRH1_ARTAN</name>
<comment type="caution">
    <text evidence="1">The sequence shown here is derived from an EMBL/GenBank/DDBJ whole genome shotgun (WGS) entry which is preliminary data.</text>
</comment>
<dbReference type="Proteomes" id="UP000245207">
    <property type="component" value="Unassembled WGS sequence"/>
</dbReference>
<dbReference type="AlphaFoldDB" id="A0A2U1NRH1"/>
<organism evidence="1 2">
    <name type="scientific">Artemisia annua</name>
    <name type="common">Sweet wormwood</name>
    <dbReference type="NCBI Taxonomy" id="35608"/>
    <lineage>
        <taxon>Eukaryota</taxon>
        <taxon>Viridiplantae</taxon>
        <taxon>Streptophyta</taxon>
        <taxon>Embryophyta</taxon>
        <taxon>Tracheophyta</taxon>
        <taxon>Spermatophyta</taxon>
        <taxon>Magnoliopsida</taxon>
        <taxon>eudicotyledons</taxon>
        <taxon>Gunneridae</taxon>
        <taxon>Pentapetalae</taxon>
        <taxon>asterids</taxon>
        <taxon>campanulids</taxon>
        <taxon>Asterales</taxon>
        <taxon>Asteraceae</taxon>
        <taxon>Asteroideae</taxon>
        <taxon>Anthemideae</taxon>
        <taxon>Artemisiinae</taxon>
        <taxon>Artemisia</taxon>
    </lineage>
</organism>
<reference evidence="1 2" key="1">
    <citation type="journal article" date="2018" name="Mol. Plant">
        <title>The genome of Artemisia annua provides insight into the evolution of Asteraceae family and artemisinin biosynthesis.</title>
        <authorList>
            <person name="Shen Q."/>
            <person name="Zhang L."/>
            <person name="Liao Z."/>
            <person name="Wang S."/>
            <person name="Yan T."/>
            <person name="Shi P."/>
            <person name="Liu M."/>
            <person name="Fu X."/>
            <person name="Pan Q."/>
            <person name="Wang Y."/>
            <person name="Lv Z."/>
            <person name="Lu X."/>
            <person name="Zhang F."/>
            <person name="Jiang W."/>
            <person name="Ma Y."/>
            <person name="Chen M."/>
            <person name="Hao X."/>
            <person name="Li L."/>
            <person name="Tang Y."/>
            <person name="Lv G."/>
            <person name="Zhou Y."/>
            <person name="Sun X."/>
            <person name="Brodelius P.E."/>
            <person name="Rose J.K.C."/>
            <person name="Tang K."/>
        </authorList>
    </citation>
    <scope>NUCLEOTIDE SEQUENCE [LARGE SCALE GENOMIC DNA]</scope>
    <source>
        <strain evidence="2">cv. Huhao1</strain>
        <tissue evidence="1">Leaf</tissue>
    </source>
</reference>
<gene>
    <name evidence="1" type="ORF">CTI12_AA237100</name>
</gene>
<keyword evidence="2" id="KW-1185">Reference proteome</keyword>
<dbReference type="EMBL" id="PKPP01002318">
    <property type="protein sequence ID" value="PWA76060.1"/>
    <property type="molecule type" value="Genomic_DNA"/>
</dbReference>
<protein>
    <submittedName>
        <fullName evidence="1">Uncharacterized protein</fullName>
    </submittedName>
</protein>
<sequence length="122" mass="13824">MCGRYFISRAAFVGHEERGTGVRIEDIDDGDVVKESEKAGDLCLLEWHGATEMGKEGKRGDTLTHASSCKVGCWDAEYCCHLDFDDDELVIPTPWSDEGKNKIRAKRLSGEYEFRNILFEME</sequence>
<proteinExistence type="predicted"/>
<evidence type="ECO:0000313" key="1">
    <source>
        <dbReference type="EMBL" id="PWA76060.1"/>
    </source>
</evidence>
<accession>A0A2U1NRH1</accession>